<dbReference type="SUPFAM" id="SSF52540">
    <property type="entry name" value="P-loop containing nucleoside triphosphate hydrolases"/>
    <property type="match status" value="1"/>
</dbReference>
<name>A0A0K1RB48_9CORY</name>
<dbReference type="InterPro" id="IPR000640">
    <property type="entry name" value="EFG_V-like"/>
</dbReference>
<dbReference type="FunFam" id="3.30.70.240:FF:000002">
    <property type="entry name" value="GTP-binding protein TypA"/>
    <property type="match status" value="1"/>
</dbReference>
<dbReference type="CDD" id="cd03710">
    <property type="entry name" value="BipA_TypA_C"/>
    <property type="match status" value="1"/>
</dbReference>
<evidence type="ECO:0000313" key="5">
    <source>
        <dbReference type="Proteomes" id="UP000060016"/>
    </source>
</evidence>
<keyword evidence="5" id="KW-1185">Reference proteome</keyword>
<keyword evidence="3" id="KW-0690">Ribosome biogenesis</keyword>
<evidence type="ECO:0000256" key="2">
    <source>
        <dbReference type="ARBA" id="ARBA00023134"/>
    </source>
</evidence>
<dbReference type="InterPro" id="IPR047043">
    <property type="entry name" value="BipA_III"/>
</dbReference>
<dbReference type="CDD" id="cd03691">
    <property type="entry name" value="BipA_TypA_II"/>
    <property type="match status" value="1"/>
</dbReference>
<feature type="binding site" evidence="3">
    <location>
        <begin position="136"/>
        <end position="139"/>
    </location>
    <ligand>
        <name>GTP</name>
        <dbReference type="ChEBI" id="CHEBI:37565"/>
    </ligand>
</feature>
<dbReference type="EC" id="3.6.5.-" evidence="3"/>
<keyword evidence="3" id="KW-0694">RNA-binding</keyword>
<dbReference type="GO" id="GO:0000027">
    <property type="term" value="P:ribosomal large subunit assembly"/>
    <property type="evidence" value="ECO:0007669"/>
    <property type="project" value="UniProtKB-UniRule"/>
</dbReference>
<dbReference type="PANTHER" id="PTHR42908">
    <property type="entry name" value="TRANSLATION ELONGATION FACTOR-RELATED"/>
    <property type="match status" value="1"/>
</dbReference>
<dbReference type="Pfam" id="PF00009">
    <property type="entry name" value="GTP_EFTU"/>
    <property type="match status" value="1"/>
</dbReference>
<dbReference type="SUPFAM" id="SSF54980">
    <property type="entry name" value="EF-G C-terminal domain-like"/>
    <property type="match status" value="2"/>
</dbReference>
<dbReference type="GO" id="GO:0043022">
    <property type="term" value="F:ribosome binding"/>
    <property type="evidence" value="ECO:0007669"/>
    <property type="project" value="UniProtKB-UniRule"/>
</dbReference>
<evidence type="ECO:0000256" key="1">
    <source>
        <dbReference type="ARBA" id="ARBA00022741"/>
    </source>
</evidence>
<sequence length="638" mass="69178">MSHPEFRNVAIVAHVDHGKTTLVNAMLEQSGVFGDHGEHGDRVMDSGELESERGITILAKNTAIRRAGAGKDGRDLVINVIDTPGHADFGGEVERGLSMVDGVVLLVDASEGPLPQTRFVLGKALESKKPVIICVNKTDRPDARIDEVVEEAQDLLLELGAGLEDPEAAEAAENLLELPVLYTSGRAGRASQENPGNGNLPDNEDLQPLFDVIYDVLPEPSADIDAPFQAQVTNLDSSSFLGRIALIRVFKGSVKKGQQVAWVHYDAEGNQHVKNVKVAELLVTEGLDRVPATEDVVAGDIAAISGVDEIMIGDTLCDPEHVAPLPRIKVDDPAISMTIGVNTSPMAGRNGGDKLTARMIKARLDQELIGNVSIKVLPTERPDAWEVQGRGEMALTVLIETMRREGFELTVGKPQVVTKEIDGKTYEPYDHMVIDVPSEHQGAVTQLLANRKGQMTAMSNTGAGDWVRMEFDVPSRGLIGFRTTFLTETRGAGIANSYSIEHRPWAGEIKGRPTGSLVADRSGQVTAYALQQLADRGDFFVEPGAETYEGMVVGANSRDEDMDINITKEKKLTNMRAASADTTVTLQKARTLSLDEAIEFCDEDECVEVAPEAMRVRKIILNATERGRARSRAKQLNK</sequence>
<feature type="binding site" evidence="3">
    <location>
        <begin position="16"/>
        <end position="21"/>
    </location>
    <ligand>
        <name>GTP</name>
        <dbReference type="ChEBI" id="CHEBI:37565"/>
    </ligand>
</feature>
<dbReference type="InterPro" id="IPR005225">
    <property type="entry name" value="Small_GTP-bd"/>
</dbReference>
<keyword evidence="2 3" id="KW-0342">GTP-binding</keyword>
<dbReference type="Pfam" id="PF03144">
    <property type="entry name" value="GTP_EFTU_D2"/>
    <property type="match status" value="1"/>
</dbReference>
<dbReference type="PANTHER" id="PTHR42908:SF8">
    <property type="entry name" value="TR-TYPE G DOMAIN-CONTAINING PROTEIN"/>
    <property type="match status" value="1"/>
</dbReference>
<protein>
    <recommendedName>
        <fullName evidence="3">Large ribosomal subunit assembly factor BipA</fullName>
        <ecNumber evidence="3">3.6.5.-</ecNumber>
    </recommendedName>
    <alternativeName>
        <fullName evidence="3">GTP-binding protein BipA</fullName>
    </alternativeName>
</protein>
<dbReference type="GO" id="GO:0019843">
    <property type="term" value="F:rRNA binding"/>
    <property type="evidence" value="ECO:0007669"/>
    <property type="project" value="UniProtKB-KW"/>
</dbReference>
<dbReference type="Gene3D" id="3.40.50.300">
    <property type="entry name" value="P-loop containing nucleotide triphosphate hydrolases"/>
    <property type="match status" value="1"/>
</dbReference>
<comment type="similarity">
    <text evidence="3">Belongs to the TRAFAC class translation factor GTPase superfamily. Classic translation factor GTPase family. BipA subfamily.</text>
</comment>
<dbReference type="Pfam" id="PF21018">
    <property type="entry name" value="BipA_C"/>
    <property type="match status" value="1"/>
</dbReference>
<comment type="subcellular location">
    <subcellularLocation>
        <location evidence="3">Cytoplasm</location>
    </subcellularLocation>
    <text evidence="3">Binds to ribosomes.</text>
</comment>
<dbReference type="CDD" id="cd16263">
    <property type="entry name" value="BipA_III"/>
    <property type="match status" value="1"/>
</dbReference>
<dbReference type="Gene3D" id="3.30.70.240">
    <property type="match status" value="1"/>
</dbReference>
<dbReference type="FunFam" id="3.30.70.870:FF:000003">
    <property type="entry name" value="GTP-binding protein TypA"/>
    <property type="match status" value="1"/>
</dbReference>
<dbReference type="Proteomes" id="UP000060016">
    <property type="component" value="Chromosome"/>
</dbReference>
<dbReference type="InterPro" id="IPR035647">
    <property type="entry name" value="EFG_III/V"/>
</dbReference>
<dbReference type="GO" id="GO:1990904">
    <property type="term" value="C:ribonucleoprotein complex"/>
    <property type="evidence" value="ECO:0007669"/>
    <property type="project" value="TreeGrafter"/>
</dbReference>
<comment type="catalytic activity">
    <reaction evidence="3">
        <text>GTP + H2O = GDP + phosphate + H(+)</text>
        <dbReference type="Rhea" id="RHEA:19669"/>
        <dbReference type="ChEBI" id="CHEBI:15377"/>
        <dbReference type="ChEBI" id="CHEBI:15378"/>
        <dbReference type="ChEBI" id="CHEBI:37565"/>
        <dbReference type="ChEBI" id="CHEBI:43474"/>
        <dbReference type="ChEBI" id="CHEBI:58189"/>
    </reaction>
</comment>
<keyword evidence="3" id="KW-0820">tRNA-binding</keyword>
<dbReference type="GO" id="GO:0003924">
    <property type="term" value="F:GTPase activity"/>
    <property type="evidence" value="ECO:0007669"/>
    <property type="project" value="UniProtKB-UniRule"/>
</dbReference>
<comment type="subunit">
    <text evidence="3">Monomer.</text>
</comment>
<dbReference type="KEGG" id="crie:AK829_05085"/>
<dbReference type="Gene3D" id="2.40.50.250">
    <property type="entry name" value="bipa protein"/>
    <property type="match status" value="1"/>
</dbReference>
<dbReference type="Gene3D" id="3.30.70.870">
    <property type="entry name" value="Elongation Factor G (Translational Gtpase), domain 3"/>
    <property type="match status" value="1"/>
</dbReference>
<dbReference type="GO" id="GO:0005829">
    <property type="term" value="C:cytosol"/>
    <property type="evidence" value="ECO:0007669"/>
    <property type="project" value="TreeGrafter"/>
</dbReference>
<dbReference type="InterPro" id="IPR027417">
    <property type="entry name" value="P-loop_NTPase"/>
</dbReference>
<dbReference type="InterPro" id="IPR004161">
    <property type="entry name" value="EFTu-like_2"/>
</dbReference>
<dbReference type="STRING" id="156976.AK829_05085"/>
<reference evidence="4 5" key="1">
    <citation type="submission" date="2015-08" db="EMBL/GenBank/DDBJ databases">
        <authorList>
            <person name="Babu N.S."/>
            <person name="Beckwith C.J."/>
            <person name="Beseler K.G."/>
            <person name="Brison A."/>
            <person name="Carone J.V."/>
            <person name="Caskin T.P."/>
            <person name="Diamond M."/>
            <person name="Durham M.E."/>
            <person name="Foxe J.M."/>
            <person name="Go M."/>
            <person name="Henderson B.A."/>
            <person name="Jones I.B."/>
            <person name="McGettigan J.A."/>
            <person name="Micheletti S.J."/>
            <person name="Nasrallah M.E."/>
            <person name="Ortiz D."/>
            <person name="Piller C.R."/>
            <person name="Privatt S.R."/>
            <person name="Schneider S.L."/>
            <person name="Sharp S."/>
            <person name="Smith T.C."/>
            <person name="Stanton J.D."/>
            <person name="Ullery H.E."/>
            <person name="Wilson R.J."/>
            <person name="Serrano M.G."/>
            <person name="Buck G."/>
            <person name="Lee V."/>
            <person name="Wang Y."/>
            <person name="Carvalho R."/>
            <person name="Voegtly L."/>
            <person name="Shi R."/>
            <person name="Duckworth R."/>
            <person name="Johnson A."/>
            <person name="Loviza R."/>
            <person name="Walstead R."/>
            <person name="Shah Z."/>
            <person name="Kiflezghi M."/>
            <person name="Wade K."/>
            <person name="Ball S.L."/>
            <person name="Bradley K.W."/>
            <person name="Asai D.J."/>
            <person name="Bowman C.A."/>
            <person name="Russell D.A."/>
            <person name="Pope W.H."/>
            <person name="Jacobs-Sera D."/>
            <person name="Hendrix R.W."/>
            <person name="Hatfull G.F."/>
        </authorList>
    </citation>
    <scope>NUCLEOTIDE SEQUENCE [LARGE SCALE GENOMIC DNA]</scope>
    <source>
        <strain evidence="4 5">PUDD_83A45</strain>
    </source>
</reference>
<dbReference type="PATRIC" id="fig|156976.3.peg.1011"/>
<dbReference type="FunFam" id="2.40.50.250:FF:000001">
    <property type="entry name" value="GTP-binding protein TypA"/>
    <property type="match status" value="1"/>
</dbReference>
<gene>
    <name evidence="3" type="primary">bipA</name>
    <name evidence="4" type="ORF">AK829_05085</name>
</gene>
<proteinExistence type="inferred from homology"/>
<keyword evidence="1 3" id="KW-0547">Nucleotide-binding</keyword>
<dbReference type="EMBL" id="CP012342">
    <property type="protein sequence ID" value="AKV58652.1"/>
    <property type="molecule type" value="Genomic_DNA"/>
</dbReference>
<dbReference type="Pfam" id="PF00679">
    <property type="entry name" value="EFG_C"/>
    <property type="match status" value="1"/>
</dbReference>
<dbReference type="Gene3D" id="2.40.30.10">
    <property type="entry name" value="Translation factors"/>
    <property type="match status" value="1"/>
</dbReference>
<dbReference type="InterPro" id="IPR047042">
    <property type="entry name" value="BipA_II"/>
</dbReference>
<dbReference type="PROSITE" id="PS51722">
    <property type="entry name" value="G_TR_2"/>
    <property type="match status" value="1"/>
</dbReference>
<comment type="function">
    <text evidence="3">A 50S ribosomal subunit assembly protein with GTPase activity, required for 50S subunit assembly at low temperatures, may also play a role in translation. Binds GTP and analogs. Binds the 70S ribosome between the 30S and 50S subunits, in a similar position as ribosome-bound EF-G; it contacts a number of ribosomal proteins, both rRNAs and the A-site tRNA.</text>
</comment>
<dbReference type="HAMAP" id="MF_00849">
    <property type="entry name" value="BipA"/>
    <property type="match status" value="1"/>
</dbReference>
<evidence type="ECO:0000256" key="3">
    <source>
        <dbReference type="HAMAP-Rule" id="MF_00849"/>
    </source>
</evidence>
<dbReference type="InterPro" id="IPR048876">
    <property type="entry name" value="BipA_C"/>
</dbReference>
<organism evidence="4 5">
    <name type="scientific">Corynebacterium riegelii</name>
    <dbReference type="NCBI Taxonomy" id="156976"/>
    <lineage>
        <taxon>Bacteria</taxon>
        <taxon>Bacillati</taxon>
        <taxon>Actinomycetota</taxon>
        <taxon>Actinomycetes</taxon>
        <taxon>Mycobacteriales</taxon>
        <taxon>Corynebacteriaceae</taxon>
        <taxon>Corynebacterium</taxon>
    </lineage>
</organism>
<dbReference type="NCBIfam" id="TIGR00231">
    <property type="entry name" value="small_GTP"/>
    <property type="match status" value="1"/>
</dbReference>
<dbReference type="InterPro" id="IPR042116">
    <property type="entry name" value="TypA/BipA_C"/>
</dbReference>
<dbReference type="NCBIfam" id="TIGR01394">
    <property type="entry name" value="TypA_BipA"/>
    <property type="match status" value="1"/>
</dbReference>
<dbReference type="InterPro" id="IPR009000">
    <property type="entry name" value="Transl_B-barrel_sf"/>
</dbReference>
<dbReference type="RefSeq" id="WP_052204824.1">
    <property type="nucleotide sequence ID" value="NZ_BAAAGW010000029.1"/>
</dbReference>
<accession>A0A0K1RB48</accession>
<keyword evidence="3" id="KW-0963">Cytoplasm</keyword>
<keyword evidence="3" id="KW-0699">rRNA-binding</keyword>
<dbReference type="AlphaFoldDB" id="A0A0K1RB48"/>
<dbReference type="PRINTS" id="PR00315">
    <property type="entry name" value="ELONGATNFCT"/>
</dbReference>
<dbReference type="InterPro" id="IPR035651">
    <property type="entry name" value="BipA_V"/>
</dbReference>
<keyword evidence="3" id="KW-0378">Hydrolase</keyword>
<dbReference type="InterPro" id="IPR006298">
    <property type="entry name" value="BipA"/>
</dbReference>
<dbReference type="GO" id="GO:0005525">
    <property type="term" value="F:GTP binding"/>
    <property type="evidence" value="ECO:0007669"/>
    <property type="project" value="UniProtKB-UniRule"/>
</dbReference>
<dbReference type="GO" id="GO:0000049">
    <property type="term" value="F:tRNA binding"/>
    <property type="evidence" value="ECO:0007669"/>
    <property type="project" value="UniProtKB-KW"/>
</dbReference>
<dbReference type="SUPFAM" id="SSF50447">
    <property type="entry name" value="Translation proteins"/>
    <property type="match status" value="1"/>
</dbReference>
<evidence type="ECO:0000313" key="4">
    <source>
        <dbReference type="EMBL" id="AKV58652.1"/>
    </source>
</evidence>
<dbReference type="InterPro" id="IPR000795">
    <property type="entry name" value="T_Tr_GTP-bd_dom"/>
</dbReference>